<accession>B7AV97</accession>
<feature type="transmembrane region" description="Helical" evidence="3">
    <location>
        <begin position="42"/>
        <end position="63"/>
    </location>
</feature>
<dbReference type="PANTHER" id="PTHR32089:SF112">
    <property type="entry name" value="LYSOZYME-LIKE PROTEIN-RELATED"/>
    <property type="match status" value="1"/>
</dbReference>
<feature type="domain" description="Methyl-accepting transducer" evidence="4">
    <location>
        <begin position="220"/>
        <end position="449"/>
    </location>
</feature>
<dbReference type="InterPro" id="IPR004089">
    <property type="entry name" value="MCPsignal_dom"/>
</dbReference>
<dbReference type="Pfam" id="PF00015">
    <property type="entry name" value="MCPsignal"/>
    <property type="match status" value="1"/>
</dbReference>
<evidence type="ECO:0000256" key="1">
    <source>
        <dbReference type="ARBA" id="ARBA00023224"/>
    </source>
</evidence>
<dbReference type="eggNOG" id="COG0840">
    <property type="taxonomic scope" value="Bacteria"/>
</dbReference>
<proteinExistence type="predicted"/>
<dbReference type="PANTHER" id="PTHR32089">
    <property type="entry name" value="METHYL-ACCEPTING CHEMOTAXIS PROTEIN MCPB"/>
    <property type="match status" value="1"/>
</dbReference>
<sequence length="705" mass="77145">MNYDENVFKAKANIKARRIWLVFALLLTANYGSDAAGGLYPANYYLIFVLLCWIPFFAGEVLLKVKGKATDIYRRDIVIGYGIFYTFVLCTTESPIAFTYILPVTSLLVLYKDRKFMIHCGIANTLCIIGGAIYRGLILGFNSATDMKNYQLQVSCIVLCYICYVMSIKHLNESDGALTDSIKADLNRVITTVEKVKTASNTIMDGITVVRELATENKHGSDIVLLGMNELTDNNSKLQDRTSSSMDMTTDINSQVENVVTMINEMVSLTNESIEHAGTSSSDLESLVSTANTMSRLSSEVETVLTEFTSEFEKVKQETGTIDSISSQTNLLALNASIEAARAGEAGRGFAVVAEQIRTLSTETKDSSGQIQEALTRLDEISAKMTGSIEETLKLIQITLEKVTQTGDNVRKITADSSKLGEHIQVIDTAIKGVEASNGQLVENMQHVSEIVDTMTNCINDSDDISKRMVSKYDESAGNINNIENVIQGLMCELGIGGFMGIGDVQPGMKILVNTKSSGSDASSEYHGSLVSRDDDTLKITLDEQLTLNAKAECSAQVTVGNVLYCWDAAEIVSDRTGGTYTIHISSAPHIINRRKYPRIDISNICTIKIKDTGETFTGRLDNLSANGFALLAKDAFFAGCKGKDIAVTIHNFDMPDHAELDGRIIRCSNNDGVYIIGCQMPDDNEYIRSYVEKKLATQENAGVQ</sequence>
<dbReference type="Proteomes" id="UP000003136">
    <property type="component" value="Unassembled WGS sequence"/>
</dbReference>
<dbReference type="SUPFAM" id="SSF141371">
    <property type="entry name" value="PilZ domain-like"/>
    <property type="match status" value="1"/>
</dbReference>
<dbReference type="Gene3D" id="2.40.10.220">
    <property type="entry name" value="predicted glycosyltransferase like domains"/>
    <property type="match status" value="1"/>
</dbReference>
<keyword evidence="3" id="KW-0812">Transmembrane</keyword>
<protein>
    <recommendedName>
        <fullName evidence="4">Methyl-accepting transducer domain-containing protein</fullName>
    </recommendedName>
</protein>
<keyword evidence="6" id="KW-1185">Reference proteome</keyword>
<gene>
    <name evidence="5" type="ORF">BACPEC_02645</name>
</gene>
<keyword evidence="3" id="KW-1133">Transmembrane helix</keyword>
<dbReference type="Gene3D" id="1.10.287.950">
    <property type="entry name" value="Methyl-accepting chemotaxis protein"/>
    <property type="match status" value="1"/>
</dbReference>
<dbReference type="PROSITE" id="PS50111">
    <property type="entry name" value="CHEMOTAXIS_TRANSDUC_2"/>
    <property type="match status" value="1"/>
</dbReference>
<reference evidence="5 6" key="1">
    <citation type="submission" date="2008-11" db="EMBL/GenBank/DDBJ databases">
        <title>Draft genome sequence of Bacteroides pectinophilus (ATCC 43243).</title>
        <authorList>
            <person name="Sudarsanam P."/>
            <person name="Ley R."/>
            <person name="Guruge J."/>
            <person name="Turnbaugh P.J."/>
            <person name="Mahowald M."/>
            <person name="Liep D."/>
            <person name="Gordon J."/>
        </authorList>
    </citation>
    <scope>NUCLEOTIDE SEQUENCE [LARGE SCALE GENOMIC DNA]</scope>
    <source>
        <strain evidence="5 6">ATCC 43243</strain>
    </source>
</reference>
<dbReference type="HOGENOM" id="CLU_391225_0_0_9"/>
<evidence type="ECO:0000313" key="5">
    <source>
        <dbReference type="EMBL" id="EEC56138.1"/>
    </source>
</evidence>
<evidence type="ECO:0000259" key="4">
    <source>
        <dbReference type="PROSITE" id="PS50111"/>
    </source>
</evidence>
<dbReference type="SMART" id="SM00283">
    <property type="entry name" value="MA"/>
    <property type="match status" value="1"/>
</dbReference>
<evidence type="ECO:0000256" key="2">
    <source>
        <dbReference type="PROSITE-ProRule" id="PRU00284"/>
    </source>
</evidence>
<dbReference type="SUPFAM" id="SSF58104">
    <property type="entry name" value="Methyl-accepting chemotaxis protein (MCP) signaling domain"/>
    <property type="match status" value="1"/>
</dbReference>
<evidence type="ECO:0000313" key="6">
    <source>
        <dbReference type="Proteomes" id="UP000003136"/>
    </source>
</evidence>
<name>B7AV97_9FIRM</name>
<dbReference type="STRING" id="483218.BACPEC_02645"/>
<keyword evidence="1 2" id="KW-0807">Transducer</keyword>
<dbReference type="GO" id="GO:0016020">
    <property type="term" value="C:membrane"/>
    <property type="evidence" value="ECO:0007669"/>
    <property type="project" value="InterPro"/>
</dbReference>
<evidence type="ECO:0000256" key="3">
    <source>
        <dbReference type="SAM" id="Phobius"/>
    </source>
</evidence>
<dbReference type="GO" id="GO:0007165">
    <property type="term" value="P:signal transduction"/>
    <property type="evidence" value="ECO:0007669"/>
    <property type="project" value="UniProtKB-KW"/>
</dbReference>
<feature type="transmembrane region" description="Helical" evidence="3">
    <location>
        <begin position="84"/>
        <end position="110"/>
    </location>
</feature>
<dbReference type="InterPro" id="IPR009875">
    <property type="entry name" value="PilZ_domain"/>
</dbReference>
<organism evidence="5 6">
    <name type="scientific">[Bacteroides] pectinophilus ATCC 43243</name>
    <dbReference type="NCBI Taxonomy" id="483218"/>
    <lineage>
        <taxon>Bacteria</taxon>
        <taxon>Bacillati</taxon>
        <taxon>Bacillota</taxon>
        <taxon>Clostridia</taxon>
        <taxon>Eubacteriales</taxon>
    </lineage>
</organism>
<dbReference type="GO" id="GO:0035438">
    <property type="term" value="F:cyclic-di-GMP binding"/>
    <property type="evidence" value="ECO:0007669"/>
    <property type="project" value="InterPro"/>
</dbReference>
<dbReference type="EMBL" id="ABVQ01000037">
    <property type="protein sequence ID" value="EEC56138.1"/>
    <property type="molecule type" value="Genomic_DNA"/>
</dbReference>
<feature type="transmembrane region" description="Helical" evidence="3">
    <location>
        <begin position="116"/>
        <end position="138"/>
    </location>
</feature>
<reference evidence="5 6" key="2">
    <citation type="submission" date="2008-11" db="EMBL/GenBank/DDBJ databases">
        <authorList>
            <person name="Fulton L."/>
            <person name="Clifton S."/>
            <person name="Fulton B."/>
            <person name="Xu J."/>
            <person name="Minx P."/>
            <person name="Pepin K.H."/>
            <person name="Johnson M."/>
            <person name="Bhonagiri V."/>
            <person name="Nash W.E."/>
            <person name="Mardis E.R."/>
            <person name="Wilson R.K."/>
        </authorList>
    </citation>
    <scope>NUCLEOTIDE SEQUENCE [LARGE SCALE GENOMIC DNA]</scope>
    <source>
        <strain evidence="5 6">ATCC 43243</strain>
    </source>
</reference>
<feature type="transmembrane region" description="Helical" evidence="3">
    <location>
        <begin position="150"/>
        <end position="168"/>
    </location>
</feature>
<keyword evidence="3" id="KW-0472">Membrane</keyword>
<comment type="caution">
    <text evidence="5">The sequence shown here is derived from an EMBL/GenBank/DDBJ whole genome shotgun (WGS) entry which is preliminary data.</text>
</comment>
<dbReference type="AlphaFoldDB" id="B7AV97"/>
<dbReference type="Pfam" id="PF07238">
    <property type="entry name" value="PilZ"/>
    <property type="match status" value="1"/>
</dbReference>